<dbReference type="InterPro" id="IPR036565">
    <property type="entry name" value="Mur-like_cat_sf"/>
</dbReference>
<evidence type="ECO:0000259" key="10">
    <source>
        <dbReference type="Pfam" id="PF02875"/>
    </source>
</evidence>
<evidence type="ECO:0008006" key="14">
    <source>
        <dbReference type="Google" id="ProtNLM"/>
    </source>
</evidence>
<accession>A0A1Y4DQN8</accession>
<dbReference type="GO" id="GO:0009252">
    <property type="term" value="P:peptidoglycan biosynthetic process"/>
    <property type="evidence" value="ECO:0007669"/>
    <property type="project" value="UniProtKB-KW"/>
</dbReference>
<reference evidence="13" key="1">
    <citation type="submission" date="2017-04" db="EMBL/GenBank/DDBJ databases">
        <title>Function of individual gut microbiota members based on whole genome sequencing of pure cultures obtained from chicken caecum.</title>
        <authorList>
            <person name="Medvecky M."/>
            <person name="Cejkova D."/>
            <person name="Polansky O."/>
            <person name="Karasova D."/>
            <person name="Kubasova T."/>
            <person name="Cizek A."/>
            <person name="Rychlik I."/>
        </authorList>
    </citation>
    <scope>NUCLEOTIDE SEQUENCE [LARGE SCALE GENOMIC DNA]</scope>
    <source>
        <strain evidence="13">An273</strain>
    </source>
</reference>
<organism evidence="12 13">
    <name type="scientific">Candidatus Avelusimicrobium gallicola</name>
    <dbReference type="NCBI Taxonomy" id="2562704"/>
    <lineage>
        <taxon>Bacteria</taxon>
        <taxon>Pseudomonadati</taxon>
        <taxon>Elusimicrobiota</taxon>
        <taxon>Elusimicrobia</taxon>
        <taxon>Elusimicrobiales</taxon>
        <taxon>Elusimicrobiaceae</taxon>
        <taxon>Candidatus Avelusimicrobium</taxon>
    </lineage>
</organism>
<dbReference type="Gene3D" id="3.40.1190.10">
    <property type="entry name" value="Mur-like, catalytic domain"/>
    <property type="match status" value="1"/>
</dbReference>
<keyword evidence="6" id="KW-0573">Peptidoglycan synthesis</keyword>
<keyword evidence="3" id="KW-0547">Nucleotide-binding</keyword>
<keyword evidence="2" id="KW-0132">Cell division</keyword>
<evidence type="ECO:0000256" key="4">
    <source>
        <dbReference type="ARBA" id="ARBA00022840"/>
    </source>
</evidence>
<evidence type="ECO:0000313" key="13">
    <source>
        <dbReference type="Proteomes" id="UP000196368"/>
    </source>
</evidence>
<dbReference type="AlphaFoldDB" id="A0A1Y4DQN8"/>
<keyword evidence="8" id="KW-0961">Cell wall biogenesis/degradation</keyword>
<evidence type="ECO:0000256" key="6">
    <source>
        <dbReference type="ARBA" id="ARBA00022984"/>
    </source>
</evidence>
<evidence type="ECO:0000256" key="3">
    <source>
        <dbReference type="ARBA" id="ARBA00022741"/>
    </source>
</evidence>
<dbReference type="Pfam" id="PF01225">
    <property type="entry name" value="Mur_ligase"/>
    <property type="match status" value="1"/>
</dbReference>
<dbReference type="InterPro" id="IPR036615">
    <property type="entry name" value="Mur_ligase_C_dom_sf"/>
</dbReference>
<dbReference type="SUPFAM" id="SSF53623">
    <property type="entry name" value="MurD-like peptide ligases, catalytic domain"/>
    <property type="match status" value="1"/>
</dbReference>
<dbReference type="GO" id="GO:0016881">
    <property type="term" value="F:acid-amino acid ligase activity"/>
    <property type="evidence" value="ECO:0007669"/>
    <property type="project" value="InterPro"/>
</dbReference>
<feature type="domain" description="Mur ligase N-terminal catalytic" evidence="9">
    <location>
        <begin position="2"/>
        <end position="106"/>
    </location>
</feature>
<evidence type="ECO:0000256" key="1">
    <source>
        <dbReference type="ARBA" id="ARBA00022598"/>
    </source>
</evidence>
<dbReference type="Proteomes" id="UP000196368">
    <property type="component" value="Unassembled WGS sequence"/>
</dbReference>
<dbReference type="GO" id="GO:0051301">
    <property type="term" value="P:cell division"/>
    <property type="evidence" value="ECO:0007669"/>
    <property type="project" value="UniProtKB-KW"/>
</dbReference>
<protein>
    <recommendedName>
        <fullName evidence="14">UDP-N-acetylmuramate--L-alanine ligase</fullName>
    </recommendedName>
</protein>
<evidence type="ECO:0000256" key="7">
    <source>
        <dbReference type="ARBA" id="ARBA00023306"/>
    </source>
</evidence>
<dbReference type="InterPro" id="IPR050061">
    <property type="entry name" value="MurCDEF_pg_biosynth"/>
</dbReference>
<keyword evidence="1" id="KW-0436">Ligase</keyword>
<evidence type="ECO:0000313" key="12">
    <source>
        <dbReference type="EMBL" id="OUO57691.1"/>
    </source>
</evidence>
<dbReference type="PANTHER" id="PTHR43445">
    <property type="entry name" value="UDP-N-ACETYLMURAMATE--L-ALANINE LIGASE-RELATED"/>
    <property type="match status" value="1"/>
</dbReference>
<dbReference type="Gene3D" id="3.90.190.20">
    <property type="entry name" value="Mur ligase, C-terminal domain"/>
    <property type="match status" value="1"/>
</dbReference>
<keyword evidence="7" id="KW-0131">Cell cycle</keyword>
<dbReference type="GO" id="GO:0005524">
    <property type="term" value="F:ATP binding"/>
    <property type="evidence" value="ECO:0007669"/>
    <property type="project" value="UniProtKB-KW"/>
</dbReference>
<evidence type="ECO:0000256" key="8">
    <source>
        <dbReference type="ARBA" id="ARBA00023316"/>
    </source>
</evidence>
<dbReference type="SUPFAM" id="SSF53244">
    <property type="entry name" value="MurD-like peptide ligases, peptide-binding domain"/>
    <property type="match status" value="1"/>
</dbReference>
<evidence type="ECO:0000256" key="2">
    <source>
        <dbReference type="ARBA" id="ARBA00022618"/>
    </source>
</evidence>
<dbReference type="PANTHER" id="PTHR43445:SF3">
    <property type="entry name" value="UDP-N-ACETYLMURAMATE--L-ALANINE LIGASE"/>
    <property type="match status" value="1"/>
</dbReference>
<keyword evidence="13" id="KW-1185">Reference proteome</keyword>
<sequence length="471" mass="50893">MKIHFIGIGGVGMSALAQLHAMGGDRVTGSDRLISKGYTDMALWDYLKKLGVELYPQDGSGLDHRTELVVLSSAIEDDNPELVKAKALGIPIMHRSELLAKHVAAHRTIAVSGTSGKSTTTAMIYDILAFAGMSPSVITGAAILSLQKEQGVFGNVYKGNSDILVIEADESDGSIVKYKPYLGVCLNLQKDHKEISVLQGYFKEFISHCKTAIINAEEENLRVLAPQAKTFGLSLGDVHPSEIKVDGFGSDFTIQGQPFRLHVPGLHNVSNAVAAVAAALQMGVDLDTCAKALNKFQGIARRFASIGSYDKIEVIDDFAHNPHKLGATIAAAHLRGKRVLAFYQPHAFTSIKLLAPEFVESFAKHIGPQDHLWLTEVYYPGGTIPQGVSCRTVYEGLKARGVNVSYDDCRERILAEMAGAAQPGDILLVLGARDPTLTDFARKLLASLKERQSVSGCKNCMLGNCCLHYSK</sequence>
<gene>
    <name evidence="12" type="ORF">B5F75_02645</name>
</gene>
<feature type="domain" description="Mur ligase C-terminal" evidence="10">
    <location>
        <begin position="301"/>
        <end position="433"/>
    </location>
</feature>
<comment type="caution">
    <text evidence="12">The sequence shown here is derived from an EMBL/GenBank/DDBJ whole genome shotgun (WGS) entry which is preliminary data.</text>
</comment>
<evidence type="ECO:0000259" key="11">
    <source>
        <dbReference type="Pfam" id="PF08245"/>
    </source>
</evidence>
<dbReference type="GO" id="GO:0071555">
    <property type="term" value="P:cell wall organization"/>
    <property type="evidence" value="ECO:0007669"/>
    <property type="project" value="UniProtKB-KW"/>
</dbReference>
<feature type="domain" description="Mur ligase central" evidence="11">
    <location>
        <begin position="111"/>
        <end position="279"/>
    </location>
</feature>
<dbReference type="EMBL" id="NFJD01000001">
    <property type="protein sequence ID" value="OUO57691.1"/>
    <property type="molecule type" value="Genomic_DNA"/>
</dbReference>
<dbReference type="InterPro" id="IPR000713">
    <property type="entry name" value="Mur_ligase_N"/>
</dbReference>
<dbReference type="SUPFAM" id="SSF51984">
    <property type="entry name" value="MurCD N-terminal domain"/>
    <property type="match status" value="1"/>
</dbReference>
<keyword evidence="5" id="KW-0133">Cell shape</keyword>
<evidence type="ECO:0000259" key="9">
    <source>
        <dbReference type="Pfam" id="PF01225"/>
    </source>
</evidence>
<dbReference type="RefSeq" id="WP_087287510.1">
    <property type="nucleotide sequence ID" value="NZ_NFJD01000001.1"/>
</dbReference>
<dbReference type="Pfam" id="PF02875">
    <property type="entry name" value="Mur_ligase_C"/>
    <property type="match status" value="1"/>
</dbReference>
<dbReference type="Gene3D" id="3.40.50.720">
    <property type="entry name" value="NAD(P)-binding Rossmann-like Domain"/>
    <property type="match status" value="1"/>
</dbReference>
<name>A0A1Y4DQN8_9BACT</name>
<dbReference type="InterPro" id="IPR004101">
    <property type="entry name" value="Mur_ligase_C"/>
</dbReference>
<evidence type="ECO:0000256" key="5">
    <source>
        <dbReference type="ARBA" id="ARBA00022960"/>
    </source>
</evidence>
<dbReference type="Pfam" id="PF08245">
    <property type="entry name" value="Mur_ligase_M"/>
    <property type="match status" value="1"/>
</dbReference>
<keyword evidence="4" id="KW-0067">ATP-binding</keyword>
<dbReference type="GO" id="GO:0008360">
    <property type="term" value="P:regulation of cell shape"/>
    <property type="evidence" value="ECO:0007669"/>
    <property type="project" value="UniProtKB-KW"/>
</dbReference>
<proteinExistence type="predicted"/>
<dbReference type="InterPro" id="IPR013221">
    <property type="entry name" value="Mur_ligase_cen"/>
</dbReference>
<dbReference type="OrthoDB" id="9804126at2"/>